<reference evidence="1" key="1">
    <citation type="submission" date="2018-07" db="EMBL/GenBank/DDBJ databases">
        <authorList>
            <consortium name="Genoscope - CEA"/>
            <person name="William W."/>
        </authorList>
    </citation>
    <scope>NUCLEOTIDE SEQUENCE</scope>
    <source>
        <strain evidence="1">IK1</strain>
    </source>
</reference>
<gene>
    <name evidence="1" type="ORF">TRIP_E50157</name>
</gene>
<sequence>MKILDAKKVVEEAVRRGKLSIEAASTIEDRLNAGTARPADVVREVEPLFGLLGKSQSRRISRADAVKAISRAVHAGAITLQESELGMERIRTGKTSPEEAIQNLTARVQGINRKKMLENAPRPRQGTPKYQGLGLKGIEEYNRIVAADPLALVRM</sequence>
<proteinExistence type="predicted"/>
<name>A0A652ZZA4_9SPIR</name>
<accession>A0A652ZZA4</accession>
<dbReference type="EMBL" id="UPXP01000034">
    <property type="protein sequence ID" value="VBB41125.1"/>
    <property type="molecule type" value="Genomic_DNA"/>
</dbReference>
<protein>
    <submittedName>
        <fullName evidence="1">Uncharacterized protein</fullName>
    </submittedName>
</protein>
<evidence type="ECO:0000313" key="1">
    <source>
        <dbReference type="EMBL" id="VBB41125.1"/>
    </source>
</evidence>
<dbReference type="AlphaFoldDB" id="A0A652ZZA4"/>
<organism evidence="1">
    <name type="scientific">uncultured Spirochaetota bacterium</name>
    <dbReference type="NCBI Taxonomy" id="460511"/>
    <lineage>
        <taxon>Bacteria</taxon>
        <taxon>Pseudomonadati</taxon>
        <taxon>Spirochaetota</taxon>
        <taxon>environmental samples</taxon>
    </lineage>
</organism>